<sequence>MAPEKRENDALSPSKRRPMGAPGGRGGSDRGLKPDYGFWALIHELRSSISLSSDWRLCLRTTVDLGFLMLEIYEYEGGR</sequence>
<accession>W9QS45</accession>
<keyword evidence="3" id="KW-1185">Reference proteome</keyword>
<evidence type="ECO:0000313" key="3">
    <source>
        <dbReference type="Proteomes" id="UP000030645"/>
    </source>
</evidence>
<name>W9QS45_9ROSA</name>
<dbReference type="Proteomes" id="UP000030645">
    <property type="component" value="Unassembled WGS sequence"/>
</dbReference>
<evidence type="ECO:0000313" key="2">
    <source>
        <dbReference type="EMBL" id="EXB52682.1"/>
    </source>
</evidence>
<dbReference type="AlphaFoldDB" id="W9QS45"/>
<protein>
    <submittedName>
        <fullName evidence="2">Uncharacterized protein</fullName>
    </submittedName>
</protein>
<evidence type="ECO:0000256" key="1">
    <source>
        <dbReference type="SAM" id="MobiDB-lite"/>
    </source>
</evidence>
<proteinExistence type="predicted"/>
<gene>
    <name evidence="2" type="ORF">L484_022459</name>
</gene>
<organism evidence="2 3">
    <name type="scientific">Morus notabilis</name>
    <dbReference type="NCBI Taxonomy" id="981085"/>
    <lineage>
        <taxon>Eukaryota</taxon>
        <taxon>Viridiplantae</taxon>
        <taxon>Streptophyta</taxon>
        <taxon>Embryophyta</taxon>
        <taxon>Tracheophyta</taxon>
        <taxon>Spermatophyta</taxon>
        <taxon>Magnoliopsida</taxon>
        <taxon>eudicotyledons</taxon>
        <taxon>Gunneridae</taxon>
        <taxon>Pentapetalae</taxon>
        <taxon>rosids</taxon>
        <taxon>fabids</taxon>
        <taxon>Rosales</taxon>
        <taxon>Moraceae</taxon>
        <taxon>Moreae</taxon>
        <taxon>Morus</taxon>
    </lineage>
</organism>
<dbReference type="EMBL" id="KE344072">
    <property type="protein sequence ID" value="EXB52682.1"/>
    <property type="molecule type" value="Genomic_DNA"/>
</dbReference>
<feature type="region of interest" description="Disordered" evidence="1">
    <location>
        <begin position="1"/>
        <end position="31"/>
    </location>
</feature>
<reference evidence="3" key="1">
    <citation type="submission" date="2013-01" db="EMBL/GenBank/DDBJ databases">
        <title>Draft Genome Sequence of a Mulberry Tree, Morus notabilis C.K. Schneid.</title>
        <authorList>
            <person name="He N."/>
            <person name="Zhao S."/>
        </authorList>
    </citation>
    <scope>NUCLEOTIDE SEQUENCE</scope>
</reference>